<name>A0A1W6ZMZ6_9HYPH</name>
<dbReference type="Proteomes" id="UP000194137">
    <property type="component" value="Chromosome"/>
</dbReference>
<reference evidence="1 2" key="1">
    <citation type="submission" date="2017-05" db="EMBL/GenBank/DDBJ databases">
        <title>Full genome sequence of Pseudorhodoplanes sinuspersici.</title>
        <authorList>
            <person name="Dastgheib S.M.M."/>
            <person name="Shavandi M."/>
            <person name="Tirandaz H."/>
        </authorList>
    </citation>
    <scope>NUCLEOTIDE SEQUENCE [LARGE SCALE GENOMIC DNA]</scope>
    <source>
        <strain evidence="1 2">RIPI110</strain>
    </source>
</reference>
<dbReference type="KEGG" id="psin:CAK95_02945"/>
<organism evidence="1 2">
    <name type="scientific">Pseudorhodoplanes sinuspersici</name>
    <dbReference type="NCBI Taxonomy" id="1235591"/>
    <lineage>
        <taxon>Bacteria</taxon>
        <taxon>Pseudomonadati</taxon>
        <taxon>Pseudomonadota</taxon>
        <taxon>Alphaproteobacteria</taxon>
        <taxon>Hyphomicrobiales</taxon>
        <taxon>Pseudorhodoplanes</taxon>
    </lineage>
</organism>
<keyword evidence="2" id="KW-1185">Reference proteome</keyword>
<dbReference type="SUPFAM" id="SSF55874">
    <property type="entry name" value="ATPase domain of HSP90 chaperone/DNA topoisomerase II/histidine kinase"/>
    <property type="match status" value="1"/>
</dbReference>
<protein>
    <submittedName>
        <fullName evidence="1">Uncharacterized protein</fullName>
    </submittedName>
</protein>
<dbReference type="Gene3D" id="3.30.565.10">
    <property type="entry name" value="Histidine kinase-like ATPase, C-terminal domain"/>
    <property type="match status" value="1"/>
</dbReference>
<dbReference type="InterPro" id="IPR036890">
    <property type="entry name" value="HATPase_C_sf"/>
</dbReference>
<dbReference type="EMBL" id="CP021112">
    <property type="protein sequence ID" value="ARP98154.1"/>
    <property type="molecule type" value="Genomic_DNA"/>
</dbReference>
<dbReference type="RefSeq" id="WP_086086468.1">
    <property type="nucleotide sequence ID" value="NZ_CP021112.1"/>
</dbReference>
<dbReference type="STRING" id="1235591.CAK95_02945"/>
<proteinExistence type="predicted"/>
<evidence type="ECO:0000313" key="2">
    <source>
        <dbReference type="Proteomes" id="UP000194137"/>
    </source>
</evidence>
<accession>A0A1W6ZMZ6</accession>
<dbReference type="OrthoDB" id="8441532at2"/>
<evidence type="ECO:0000313" key="1">
    <source>
        <dbReference type="EMBL" id="ARP98154.1"/>
    </source>
</evidence>
<sequence>MTASTSTDLLGRLLTARSTAQIEAILATLPIVSPDDYQWVSADDRSSSWRDGKLHWVPVGLDRGNGGRIKLAGEPMNPLAERTVNGMEALIELARLRELKKNPGAVRPANPRDAVLRYFGFPKIDTIERLEDEERNALRAKIDEVRKNLSVTLDHDKKSKQFSVTIRDHGMGQVPQKMHRTLLSLGESDKADKPYLIGVFGQGGSSAFSVAEYSIVVTRRAPDILKPDEDDGAGWSIVRAIYPKGRRDLYWAYLAATEEGQVPRVSAAEADKAGFEHGAQFTHIKYDFGTADSAIARLMYPALNHVLFNPVLPYDLYALKDKPEPMLGTAHRLARRVRLISQSAGRNAALDKAFASQAVG</sequence>
<dbReference type="AlphaFoldDB" id="A0A1W6ZMZ6"/>
<gene>
    <name evidence="1" type="ORF">CAK95_02945</name>
</gene>